<proteinExistence type="predicted"/>
<reference evidence="1" key="1">
    <citation type="submission" date="2023-10" db="EMBL/GenBank/DDBJ databases">
        <authorList>
            <person name="Rodriguez Cubillos JULIANA M."/>
            <person name="De Vega J."/>
        </authorList>
    </citation>
    <scope>NUCLEOTIDE SEQUENCE</scope>
</reference>
<organism evidence="1 2">
    <name type="scientific">Trifolium pratense</name>
    <name type="common">Red clover</name>
    <dbReference type="NCBI Taxonomy" id="57577"/>
    <lineage>
        <taxon>Eukaryota</taxon>
        <taxon>Viridiplantae</taxon>
        <taxon>Streptophyta</taxon>
        <taxon>Embryophyta</taxon>
        <taxon>Tracheophyta</taxon>
        <taxon>Spermatophyta</taxon>
        <taxon>Magnoliopsida</taxon>
        <taxon>eudicotyledons</taxon>
        <taxon>Gunneridae</taxon>
        <taxon>Pentapetalae</taxon>
        <taxon>rosids</taxon>
        <taxon>fabids</taxon>
        <taxon>Fabales</taxon>
        <taxon>Fabaceae</taxon>
        <taxon>Papilionoideae</taxon>
        <taxon>50 kb inversion clade</taxon>
        <taxon>NPAAA clade</taxon>
        <taxon>Hologalegina</taxon>
        <taxon>IRL clade</taxon>
        <taxon>Trifolieae</taxon>
        <taxon>Trifolium</taxon>
    </lineage>
</organism>
<protein>
    <submittedName>
        <fullName evidence="1">Uncharacterized protein</fullName>
    </submittedName>
</protein>
<comment type="caution">
    <text evidence="1">The sequence shown here is derived from an EMBL/GenBank/DDBJ whole genome shotgun (WGS) entry which is preliminary data.</text>
</comment>
<accession>A0ACB0JNG2</accession>
<keyword evidence="2" id="KW-1185">Reference proteome</keyword>
<dbReference type="Proteomes" id="UP001177021">
    <property type="component" value="Unassembled WGS sequence"/>
</dbReference>
<name>A0ACB0JNG2_TRIPR</name>
<gene>
    <name evidence="1" type="ORF">MILVUS5_LOCUS14158</name>
</gene>
<evidence type="ECO:0000313" key="2">
    <source>
        <dbReference type="Proteomes" id="UP001177021"/>
    </source>
</evidence>
<sequence length="827" mass="93162">MWDLVPRPNGVNVIGTKWVFKNKSDENGVVTRNKARLVAQGYTQVEGLDFDETFAPVARLKSIRLLLGIACIFKFKLYQMDVKSAFLNGYLHEEVYVEQPKDFVDPANPDHVYKLKKALYGLKQAPRAWYERLTKFLVSQGYRKGGHDKTLFVKEQEEKLMIAQIYVDDIVFGGMSEKMVQHFVQQMQSEFEMSLVGELTYFLGLQVKQMEDTIFVSQSKYAKNMVKKFGMDTAAHKRTPAATHLKLTKDENGIDVDQSLYRSMIGSLLYLTASRPDITFVVGVCARYQAKPKMSHLVQVKRILKYIKGTSDYGILYSQTKNSTLVGYCDADWAGSADDRKSTEGGCFFLGDNLISWFSKKQNCVSLSTAEAEYIAASSSCSQLMWMKQMLKEYNVDQDVMTLYCDNLSAINISKNPVQHSRTKHIDIRHHFIRDLVEENCVELKHIGKAVATASKTPAPRVKTKGVGPVKGWSKVFSPPSKKKETLKRKKESSSDSDYDAAEDVANISSPNPKNATAKKAPQGVEEAPCDNISFHRAAFALRWDYIYQRRLAVERELTKDALKCQDIFDYIKEAGLLKTVCDFSPCYQLLVKEFLVNIPEECDNPLSKDYHKVFVRGKCINFSPVVINNYLGRSVEPKAELEVANDVVSAEITAGKVKVWPKKKLIPTSKLNVKYAILNRIGSTNWVPTKHATNVATNLGRFIYAVGTKVDYDYGTFIFDQTIKHIRSTAVKMPIAFPSLLCGIILAQYPDIKVVTDTPKKRESGFTFHHKLFGNHNVADHVGTSAAGAGVMTKKEIIAGLKEFLGRSCMSSVEVIRRKPGVCWRS</sequence>
<dbReference type="EMBL" id="CASHSV030000066">
    <property type="protein sequence ID" value="CAJ2645233.1"/>
    <property type="molecule type" value="Genomic_DNA"/>
</dbReference>
<evidence type="ECO:0000313" key="1">
    <source>
        <dbReference type="EMBL" id="CAJ2645233.1"/>
    </source>
</evidence>